<dbReference type="KEGG" id="rama:IDM48_05775"/>
<dbReference type="Proteomes" id="UP000516421">
    <property type="component" value="Chromosome"/>
</dbReference>
<sequence>MGNAIKKISLQPGRNTSDSTVPRIASDDAQSNGSGRRGGTLAGQGCMTNSGKGAAGRMTAIPLPVGETEGTGSFETDAVGNLACIPANAPAGEPVVVVDEVTGEKIEVEPIVISVSAEDFENQPIKPASLIMDNAPHSLKNYNTNIFAQSGEQTFTQNVMGEQVEIKAIPVSYTFNYGDGTVVTTTNPGHSVAEQWDVKTPTSHQYSTPGDYTYTVTTTFRGEFRVPGGPWQVIAGTSDRTSAPQTVQIWRVTSGNVEDSCVKNPSAYGCPTSKK</sequence>
<gene>
    <name evidence="3" type="ORF">IDM48_05775</name>
</gene>
<accession>A0A7H2BMI7</accession>
<dbReference type="PROSITE" id="PS50093">
    <property type="entry name" value="PKD"/>
    <property type="match status" value="1"/>
</dbReference>
<reference evidence="3 4" key="1">
    <citation type="submission" date="2020-09" db="EMBL/GenBank/DDBJ databases">
        <title>Investigation of environmental microbe.</title>
        <authorList>
            <person name="Ou Y."/>
            <person name="Kang Q."/>
        </authorList>
    </citation>
    <scope>NUCLEOTIDE SEQUENCE [LARGE SCALE GENOMIC DNA]</scope>
    <source>
        <strain evidence="3 4">KJZ-9</strain>
    </source>
</reference>
<dbReference type="Gene3D" id="2.60.40.10">
    <property type="entry name" value="Immunoglobulins"/>
    <property type="match status" value="1"/>
</dbReference>
<evidence type="ECO:0000313" key="4">
    <source>
        <dbReference type="Proteomes" id="UP000516421"/>
    </source>
</evidence>
<dbReference type="GO" id="GO:0005975">
    <property type="term" value="P:carbohydrate metabolic process"/>
    <property type="evidence" value="ECO:0007669"/>
    <property type="project" value="UniProtKB-ARBA"/>
</dbReference>
<feature type="region of interest" description="Disordered" evidence="1">
    <location>
        <begin position="1"/>
        <end position="53"/>
    </location>
</feature>
<dbReference type="RefSeq" id="WP_190618533.1">
    <property type="nucleotide sequence ID" value="NZ_CP061538.1"/>
</dbReference>
<feature type="domain" description="PKD" evidence="2">
    <location>
        <begin position="170"/>
        <end position="219"/>
    </location>
</feature>
<dbReference type="EMBL" id="CP061538">
    <property type="protein sequence ID" value="QNV40883.1"/>
    <property type="molecule type" value="Genomic_DNA"/>
</dbReference>
<proteinExistence type="predicted"/>
<name>A0A7H2BMI7_9MICC</name>
<dbReference type="InterPro" id="IPR013783">
    <property type="entry name" value="Ig-like_fold"/>
</dbReference>
<dbReference type="AlphaFoldDB" id="A0A7H2BMI7"/>
<dbReference type="InterPro" id="IPR000601">
    <property type="entry name" value="PKD_dom"/>
</dbReference>
<keyword evidence="4" id="KW-1185">Reference proteome</keyword>
<evidence type="ECO:0000256" key="1">
    <source>
        <dbReference type="SAM" id="MobiDB-lite"/>
    </source>
</evidence>
<evidence type="ECO:0000313" key="3">
    <source>
        <dbReference type="EMBL" id="QNV40883.1"/>
    </source>
</evidence>
<evidence type="ECO:0000259" key="2">
    <source>
        <dbReference type="PROSITE" id="PS50093"/>
    </source>
</evidence>
<organism evidence="3 4">
    <name type="scientific">Rothia amarae</name>
    <dbReference type="NCBI Taxonomy" id="169480"/>
    <lineage>
        <taxon>Bacteria</taxon>
        <taxon>Bacillati</taxon>
        <taxon>Actinomycetota</taxon>
        <taxon>Actinomycetes</taxon>
        <taxon>Micrococcales</taxon>
        <taxon>Micrococcaceae</taxon>
        <taxon>Rothia</taxon>
    </lineage>
</organism>
<protein>
    <recommendedName>
        <fullName evidence="2">PKD domain-containing protein</fullName>
    </recommendedName>
</protein>